<sequence length="696" mass="76788">MFRLLHSPICTKAFSQYTSSSPIRAKLLTYIKEFKPRRQLSIQSKTKCDVRPKTLILGGAAGISLGLSLNVMRNGVVVRCHADRVSGFRSKVTKPDEGKFDWVMFWRYLKPHMFKFLGAIAAALAVAFFNIKIPELLGIFVNTLSKYAKIGEKIQSDGFWQDLKWPAFNLFGMYVLQSGFTFIYILLLSQIGEQLAAKIRQDLFKQIIIQDLSFFDDNRTGELVNRLTADVQDFKSCFKQCVSQGLRSIAQLIGGGVSLFIISPEMATIALISVPLAVGVMSLLGGALRSLSKRSQAQSEKATSVCEEALSNIRTVRSNACEYSEVELFKRETDAAAELAQQLGVGIAVFQALTNLFLNGMVLTTLFIGGNLMATEKLTPGQLMAFLVASQGVQRSLSQGSILLGTLIRGMTAGTRVFEYLAIEPRVDLLKGLQIPADKVYGEIRFENVSFSYPSRPDQVVLKDFNLVLKPGQTVALVGSSGSGKSTIASLLERFYEPTSGRITIDGHPINVLSPSWLRSEVIGFIEQQPILFGTSILENIRYGRQGSSIDDVIDVAKQSQCHDFISALSLSYETNVGERGTQLSGGQRQRIAIARALLKQPTILILDEATSALDAKSEAIVQRALDNVVKNRTTLVIAHRLSTIKNADVIVVLDQGKIAEMGTHSELMKMNGIYFSLVRQQEKQDKENVENRRQG</sequence>
<dbReference type="Proteomes" id="UP001151699">
    <property type="component" value="Chromosome B"/>
</dbReference>
<evidence type="ECO:0000256" key="1">
    <source>
        <dbReference type="ARBA" id="ARBA00004448"/>
    </source>
</evidence>
<feature type="domain" description="ABC transporter" evidence="19">
    <location>
        <begin position="444"/>
        <end position="681"/>
    </location>
</feature>
<evidence type="ECO:0000256" key="4">
    <source>
        <dbReference type="ARBA" id="ARBA00022538"/>
    </source>
</evidence>
<dbReference type="InterPro" id="IPR039421">
    <property type="entry name" value="Type_1_exporter"/>
</dbReference>
<keyword evidence="3" id="KW-0813">Transport</keyword>
<evidence type="ECO:0000256" key="6">
    <source>
        <dbReference type="ARBA" id="ARBA00022741"/>
    </source>
</evidence>
<dbReference type="CDD" id="cd03249">
    <property type="entry name" value="ABC_MTABC3_MDL1_MDL2"/>
    <property type="match status" value="1"/>
</dbReference>
<dbReference type="SUPFAM" id="SSF52540">
    <property type="entry name" value="P-loop containing nucleoside triphosphate hydrolases"/>
    <property type="match status" value="1"/>
</dbReference>
<dbReference type="EMBL" id="WJQU01000002">
    <property type="protein sequence ID" value="KAJ6640924.1"/>
    <property type="molecule type" value="Genomic_DNA"/>
</dbReference>
<keyword evidence="21" id="KW-0407">Ion channel</keyword>
<comment type="caution">
    <text evidence="21">The sequence shown here is derived from an EMBL/GenBank/DDBJ whole genome shotgun (WGS) entry which is preliminary data.</text>
</comment>
<keyword evidence="5 18" id="KW-0812">Transmembrane</keyword>
<dbReference type="FunFam" id="1.20.1560.10:FF:000195">
    <property type="entry name" value="AGAP006273-PA-like protein"/>
    <property type="match status" value="1"/>
</dbReference>
<evidence type="ECO:0000256" key="17">
    <source>
        <dbReference type="ARBA" id="ARBA00042968"/>
    </source>
</evidence>
<dbReference type="PROSITE" id="PS00211">
    <property type="entry name" value="ABC_TRANSPORTER_1"/>
    <property type="match status" value="1"/>
</dbReference>
<feature type="transmembrane region" description="Helical" evidence="18">
    <location>
        <begin position="269"/>
        <end position="288"/>
    </location>
</feature>
<dbReference type="GO" id="GO:0006813">
    <property type="term" value="P:potassium ion transport"/>
    <property type="evidence" value="ECO:0007669"/>
    <property type="project" value="UniProtKB-KW"/>
</dbReference>
<dbReference type="InterPro" id="IPR003439">
    <property type="entry name" value="ABC_transporter-like_ATP-bd"/>
</dbReference>
<evidence type="ECO:0000256" key="18">
    <source>
        <dbReference type="SAM" id="Phobius"/>
    </source>
</evidence>
<evidence type="ECO:0000259" key="19">
    <source>
        <dbReference type="PROSITE" id="PS50893"/>
    </source>
</evidence>
<dbReference type="SMART" id="SM00382">
    <property type="entry name" value="AAA"/>
    <property type="match status" value="1"/>
</dbReference>
<dbReference type="SUPFAM" id="SSF90123">
    <property type="entry name" value="ABC transporter transmembrane region"/>
    <property type="match status" value="1"/>
</dbReference>
<comment type="subcellular location">
    <subcellularLocation>
        <location evidence="1">Mitochondrion inner membrane</location>
        <topology evidence="1">Multi-pass membrane protein</topology>
    </subcellularLocation>
</comment>
<evidence type="ECO:0000256" key="3">
    <source>
        <dbReference type="ARBA" id="ARBA00022448"/>
    </source>
</evidence>
<dbReference type="PROSITE" id="PS50893">
    <property type="entry name" value="ABC_TRANSPORTER_2"/>
    <property type="match status" value="1"/>
</dbReference>
<keyword evidence="8 21" id="KW-0067">ATP-binding</keyword>
<keyword evidence="14 18" id="KW-0472">Membrane</keyword>
<evidence type="ECO:0000256" key="15">
    <source>
        <dbReference type="ARBA" id="ARBA00040439"/>
    </source>
</evidence>
<keyword evidence="7" id="KW-0999">Mitochondrion inner membrane</keyword>
<evidence type="ECO:0000259" key="20">
    <source>
        <dbReference type="PROSITE" id="PS50929"/>
    </source>
</evidence>
<dbReference type="GO" id="GO:0034220">
    <property type="term" value="P:monoatomic ion transmembrane transport"/>
    <property type="evidence" value="ECO:0007669"/>
    <property type="project" value="UniProtKB-KW"/>
</dbReference>
<accession>A0A9Q0MZS2</accession>
<name>A0A9Q0MZS2_9DIPT</name>
<evidence type="ECO:0000256" key="9">
    <source>
        <dbReference type="ARBA" id="ARBA00022946"/>
    </source>
</evidence>
<dbReference type="GO" id="GO:0015421">
    <property type="term" value="F:ABC-type oligopeptide transporter activity"/>
    <property type="evidence" value="ECO:0007669"/>
    <property type="project" value="TreeGrafter"/>
</dbReference>
<dbReference type="AlphaFoldDB" id="A0A9Q0MZS2"/>
<dbReference type="InterPro" id="IPR011527">
    <property type="entry name" value="ABC1_TM_dom"/>
</dbReference>
<evidence type="ECO:0000256" key="8">
    <source>
        <dbReference type="ARBA" id="ARBA00022840"/>
    </source>
</evidence>
<keyword evidence="9" id="KW-0809">Transit peptide</keyword>
<dbReference type="InterPro" id="IPR003593">
    <property type="entry name" value="AAA+_ATPase"/>
</dbReference>
<feature type="transmembrane region" description="Helical" evidence="18">
    <location>
        <begin position="245"/>
        <end position="263"/>
    </location>
</feature>
<gene>
    <name evidence="21" type="primary">abcb8</name>
    <name evidence="21" type="ORF">Bhyg_05857</name>
</gene>
<keyword evidence="22" id="KW-1185">Reference proteome</keyword>
<evidence type="ECO:0000313" key="22">
    <source>
        <dbReference type="Proteomes" id="UP001151699"/>
    </source>
</evidence>
<evidence type="ECO:0000256" key="10">
    <source>
        <dbReference type="ARBA" id="ARBA00022958"/>
    </source>
</evidence>
<dbReference type="GO" id="GO:0016887">
    <property type="term" value="F:ATP hydrolysis activity"/>
    <property type="evidence" value="ECO:0007669"/>
    <property type="project" value="InterPro"/>
</dbReference>
<keyword evidence="13" id="KW-0496">Mitochondrion</keyword>
<feature type="transmembrane region" description="Helical" evidence="18">
    <location>
        <begin position="113"/>
        <end position="131"/>
    </location>
</feature>
<dbReference type="OrthoDB" id="6500128at2759"/>
<dbReference type="InterPro" id="IPR027417">
    <property type="entry name" value="P-loop_NTPase"/>
</dbReference>
<dbReference type="Pfam" id="PF00664">
    <property type="entry name" value="ABC_membrane"/>
    <property type="match status" value="1"/>
</dbReference>
<keyword evidence="10" id="KW-0630">Potassium</keyword>
<dbReference type="CDD" id="cd18574">
    <property type="entry name" value="ABC_6TM_ABCB8_like"/>
    <property type="match status" value="1"/>
</dbReference>
<organism evidence="21 22">
    <name type="scientific">Pseudolycoriella hygida</name>
    <dbReference type="NCBI Taxonomy" id="35572"/>
    <lineage>
        <taxon>Eukaryota</taxon>
        <taxon>Metazoa</taxon>
        <taxon>Ecdysozoa</taxon>
        <taxon>Arthropoda</taxon>
        <taxon>Hexapoda</taxon>
        <taxon>Insecta</taxon>
        <taxon>Pterygota</taxon>
        <taxon>Neoptera</taxon>
        <taxon>Endopterygota</taxon>
        <taxon>Diptera</taxon>
        <taxon>Nematocera</taxon>
        <taxon>Sciaroidea</taxon>
        <taxon>Sciaridae</taxon>
        <taxon>Pseudolycoriella</taxon>
    </lineage>
</organism>
<keyword evidence="12" id="KW-0406">Ion transport</keyword>
<reference evidence="21" key="1">
    <citation type="submission" date="2022-07" db="EMBL/GenBank/DDBJ databases">
        <authorList>
            <person name="Trinca V."/>
            <person name="Uliana J.V.C."/>
            <person name="Torres T.T."/>
            <person name="Ward R.J."/>
            <person name="Monesi N."/>
        </authorList>
    </citation>
    <scope>NUCLEOTIDE SEQUENCE</scope>
    <source>
        <strain evidence="21">HSMRA1968</strain>
        <tissue evidence="21">Whole embryos</tissue>
    </source>
</reference>
<dbReference type="Gene3D" id="1.20.1560.10">
    <property type="entry name" value="ABC transporter type 1, transmembrane domain"/>
    <property type="match status" value="1"/>
</dbReference>
<evidence type="ECO:0000256" key="12">
    <source>
        <dbReference type="ARBA" id="ARBA00023065"/>
    </source>
</evidence>
<evidence type="ECO:0000313" key="21">
    <source>
        <dbReference type="EMBL" id="KAJ6640924.1"/>
    </source>
</evidence>
<keyword evidence="11 18" id="KW-1133">Transmembrane helix</keyword>
<evidence type="ECO:0000256" key="7">
    <source>
        <dbReference type="ARBA" id="ARBA00022792"/>
    </source>
</evidence>
<keyword evidence="6" id="KW-0547">Nucleotide-binding</keyword>
<proteinExistence type="inferred from homology"/>
<dbReference type="InterPro" id="IPR017871">
    <property type="entry name" value="ABC_transporter-like_CS"/>
</dbReference>
<dbReference type="Gene3D" id="3.40.50.300">
    <property type="entry name" value="P-loop containing nucleotide triphosphate hydrolases"/>
    <property type="match status" value="1"/>
</dbReference>
<dbReference type="Pfam" id="PF00005">
    <property type="entry name" value="ABC_tran"/>
    <property type="match status" value="1"/>
</dbReference>
<evidence type="ECO:0000256" key="14">
    <source>
        <dbReference type="ARBA" id="ARBA00023136"/>
    </source>
</evidence>
<keyword evidence="4" id="KW-0633">Potassium transport</keyword>
<comment type="similarity">
    <text evidence="2">Belongs to the ABC transporter superfamily. ABCB family. Multidrug resistance exporter (TC 3.A.1.201) subfamily.</text>
</comment>
<dbReference type="PANTHER" id="PTHR43394:SF17">
    <property type="entry name" value="MITOCHONDRIAL POTASSIUM CHANNEL ATP-BINDING SUBUNIT"/>
    <property type="match status" value="1"/>
</dbReference>
<protein>
    <recommendedName>
        <fullName evidence="15">Mitochondrial potassium channel ATP-binding subunit</fullName>
    </recommendedName>
    <alternativeName>
        <fullName evidence="17">ATP-binding cassette sub-family B member 8, mitochondrial</fullName>
    </alternativeName>
    <alternativeName>
        <fullName evidence="16">Mitochondrial sulfonylurea-receptor</fullName>
    </alternativeName>
</protein>
<dbReference type="PROSITE" id="PS50929">
    <property type="entry name" value="ABC_TM1F"/>
    <property type="match status" value="1"/>
</dbReference>
<evidence type="ECO:0000256" key="2">
    <source>
        <dbReference type="ARBA" id="ARBA00007577"/>
    </source>
</evidence>
<evidence type="ECO:0000256" key="16">
    <source>
        <dbReference type="ARBA" id="ARBA00041416"/>
    </source>
</evidence>
<dbReference type="FunFam" id="3.40.50.300:FF:000403">
    <property type="entry name" value="ATP-binding cassette sub-family B member 8, mitochondrial"/>
    <property type="match status" value="1"/>
</dbReference>
<dbReference type="PANTHER" id="PTHR43394">
    <property type="entry name" value="ATP-DEPENDENT PERMEASE MDL1, MITOCHONDRIAL"/>
    <property type="match status" value="1"/>
</dbReference>
<dbReference type="GO" id="GO:0005524">
    <property type="term" value="F:ATP binding"/>
    <property type="evidence" value="ECO:0007669"/>
    <property type="project" value="UniProtKB-KW"/>
</dbReference>
<dbReference type="GO" id="GO:0090374">
    <property type="term" value="P:oligopeptide export from mitochondrion"/>
    <property type="evidence" value="ECO:0007669"/>
    <property type="project" value="TreeGrafter"/>
</dbReference>
<evidence type="ECO:0000256" key="11">
    <source>
        <dbReference type="ARBA" id="ARBA00022989"/>
    </source>
</evidence>
<evidence type="ECO:0000256" key="5">
    <source>
        <dbReference type="ARBA" id="ARBA00022692"/>
    </source>
</evidence>
<feature type="transmembrane region" description="Helical" evidence="18">
    <location>
        <begin position="167"/>
        <end position="188"/>
    </location>
</feature>
<dbReference type="GO" id="GO:0005743">
    <property type="term" value="C:mitochondrial inner membrane"/>
    <property type="evidence" value="ECO:0007669"/>
    <property type="project" value="UniProtKB-SubCell"/>
</dbReference>
<dbReference type="InterPro" id="IPR036640">
    <property type="entry name" value="ABC1_TM_sf"/>
</dbReference>
<feature type="domain" description="ABC transmembrane type-1" evidence="20">
    <location>
        <begin position="117"/>
        <end position="409"/>
    </location>
</feature>
<evidence type="ECO:0000256" key="13">
    <source>
        <dbReference type="ARBA" id="ARBA00023128"/>
    </source>
</evidence>